<dbReference type="PANTHER" id="PTHR21780">
    <property type="entry name" value="TRANSMEMBRANE PROTEIN 209"/>
    <property type="match status" value="1"/>
</dbReference>
<feature type="compositionally biased region" description="Polar residues" evidence="1">
    <location>
        <begin position="152"/>
        <end position="176"/>
    </location>
</feature>
<proteinExistence type="predicted"/>
<dbReference type="GO" id="GO:0016020">
    <property type="term" value="C:membrane"/>
    <property type="evidence" value="ECO:0007669"/>
    <property type="project" value="TreeGrafter"/>
</dbReference>
<dbReference type="VEuPathDB" id="VectorBase:SCAU003162"/>
<feature type="region of interest" description="Disordered" evidence="1">
    <location>
        <begin position="144"/>
        <end position="176"/>
    </location>
</feature>
<dbReference type="PANTHER" id="PTHR21780:SF0">
    <property type="entry name" value="TRANSMEMBRANE PROTEIN 209"/>
    <property type="match status" value="1"/>
</dbReference>
<reference evidence="3" key="1">
    <citation type="submission" date="2020-05" db="UniProtKB">
        <authorList>
            <consortium name="EnsemblMetazoa"/>
        </authorList>
    </citation>
    <scope>IDENTIFICATION</scope>
    <source>
        <strain evidence="3">USDA</strain>
    </source>
</reference>
<dbReference type="OrthoDB" id="509821at2759"/>
<keyword evidence="2" id="KW-0812">Transmembrane</keyword>
<dbReference type="STRING" id="35570.A0A1I8NYD7"/>
<evidence type="ECO:0000256" key="2">
    <source>
        <dbReference type="SAM" id="Phobius"/>
    </source>
</evidence>
<evidence type="ECO:0000256" key="1">
    <source>
        <dbReference type="SAM" id="MobiDB-lite"/>
    </source>
</evidence>
<sequence>MNCMNAYCTPLKQNAVVERGLDLRLQAAKAKYYLKWGSVNVILLAILLFDISNKCPYADSNWYYVEYAAAAIVGLSVLACFGKYFVYVFNTQPVQGTQQQKNLLRFDDNDNSFIANNPNKKKQDGQDRHEAPNSTILSWHSSFNESRGPGSANWSYSRTTPPRQSLSPQQTQHQMHNASWNSSMYNNSNMNASNVSTNLSFSSPYQKYERDELITDEVSLQRYLKDVYRKEYSMTEIADINPSFNDGSINSFWSYCNSAANLLRTSLYQLAPSPAPTTQNKQSSKEEGGLNIVDSNSEVIKRISSEKLAQYVGNLRTWISFTILQRLTKEMEHVDSSFKQRGFHDMQIGSIGLERLKKTVGNQQFVSQHVPMLPMIVPFLEMSSNQEYLVKRIKDLAKGSCIADYRWNSGSEYHGLKWDEHLPTDSAILFHLFCVYLDTQLMPLPQGGGRPFYSRYVIIGEDKRSAKDTVALVQNKARCAILCSNPLKPKFNFISDGEIHNCAYDRNNLLYVIIQFLIYMRSHQESCLEGVNLGKSGINIMCVIED</sequence>
<evidence type="ECO:0000313" key="4">
    <source>
        <dbReference type="Proteomes" id="UP000095300"/>
    </source>
</evidence>
<accession>A0A1I8NYD7</accession>
<name>A0A1I8NYD7_STOCA</name>
<feature type="transmembrane region" description="Helical" evidence="2">
    <location>
        <begin position="33"/>
        <end position="52"/>
    </location>
</feature>
<dbReference type="AlphaFoldDB" id="A0A1I8NYD7"/>
<keyword evidence="4" id="KW-1185">Reference proteome</keyword>
<keyword evidence="2" id="KW-0472">Membrane</keyword>
<dbReference type="KEGG" id="scac:106094851"/>
<protein>
    <recommendedName>
        <fullName evidence="5">Transmembrane protein 209</fullName>
    </recommendedName>
</protein>
<keyword evidence="2" id="KW-1133">Transmembrane helix</keyword>
<evidence type="ECO:0008006" key="5">
    <source>
        <dbReference type="Google" id="ProtNLM"/>
    </source>
</evidence>
<dbReference type="Proteomes" id="UP000095300">
    <property type="component" value="Unassembled WGS sequence"/>
</dbReference>
<feature type="transmembrane region" description="Helical" evidence="2">
    <location>
        <begin position="64"/>
        <end position="89"/>
    </location>
</feature>
<dbReference type="InterPro" id="IPR019176">
    <property type="entry name" value="Cytochrome_B561-rel"/>
</dbReference>
<gene>
    <name evidence="3" type="primary">106094851</name>
</gene>
<evidence type="ECO:0000313" key="3">
    <source>
        <dbReference type="EnsemblMetazoa" id="SCAU003162-PA"/>
    </source>
</evidence>
<organism evidence="3 4">
    <name type="scientific">Stomoxys calcitrans</name>
    <name type="common">Stable fly</name>
    <name type="synonym">Conops calcitrans</name>
    <dbReference type="NCBI Taxonomy" id="35570"/>
    <lineage>
        <taxon>Eukaryota</taxon>
        <taxon>Metazoa</taxon>
        <taxon>Ecdysozoa</taxon>
        <taxon>Arthropoda</taxon>
        <taxon>Hexapoda</taxon>
        <taxon>Insecta</taxon>
        <taxon>Pterygota</taxon>
        <taxon>Neoptera</taxon>
        <taxon>Endopterygota</taxon>
        <taxon>Diptera</taxon>
        <taxon>Brachycera</taxon>
        <taxon>Muscomorpha</taxon>
        <taxon>Muscoidea</taxon>
        <taxon>Muscidae</taxon>
        <taxon>Stomoxys</taxon>
    </lineage>
</organism>
<dbReference type="EnsemblMetazoa" id="SCAU003162-RA">
    <property type="protein sequence ID" value="SCAU003162-PA"/>
    <property type="gene ID" value="SCAU003162"/>
</dbReference>
<dbReference type="Pfam" id="PF09786">
    <property type="entry name" value="CytochromB561_N"/>
    <property type="match status" value="1"/>
</dbReference>